<feature type="transmembrane region" description="Helical" evidence="1">
    <location>
        <begin position="12"/>
        <end position="29"/>
    </location>
</feature>
<proteinExistence type="predicted"/>
<evidence type="ECO:0000313" key="2">
    <source>
        <dbReference type="EMBL" id="CCA15440.1"/>
    </source>
</evidence>
<keyword evidence="1" id="KW-0472">Membrane</keyword>
<dbReference type="EMBL" id="FR824056">
    <property type="protein sequence ID" value="CCA15440.1"/>
    <property type="molecule type" value="Genomic_DNA"/>
</dbReference>
<reference evidence="2" key="2">
    <citation type="submission" date="2011-02" db="EMBL/GenBank/DDBJ databases">
        <authorList>
            <person name="MacLean D."/>
        </authorList>
    </citation>
    <scope>NUCLEOTIDE SEQUENCE</scope>
</reference>
<protein>
    <submittedName>
        <fullName evidence="2">AlNc14C11G1382 protein</fullName>
    </submittedName>
</protein>
<keyword evidence="1" id="KW-1133">Transmembrane helix</keyword>
<dbReference type="HOGENOM" id="CLU_2517273_0_0_1"/>
<reference evidence="2" key="1">
    <citation type="journal article" date="2011" name="PLoS Biol.">
        <title>Gene gain and loss during evolution of obligate parasitism in the white rust pathogen of Arabidopsis thaliana.</title>
        <authorList>
            <person name="Kemen E."/>
            <person name="Gardiner A."/>
            <person name="Schultz-Larsen T."/>
            <person name="Kemen A.C."/>
            <person name="Balmuth A.L."/>
            <person name="Robert-Seilaniantz A."/>
            <person name="Bailey K."/>
            <person name="Holub E."/>
            <person name="Studholme D.J."/>
            <person name="Maclean D."/>
            <person name="Jones J.D."/>
        </authorList>
    </citation>
    <scope>NUCLEOTIDE SEQUENCE</scope>
</reference>
<gene>
    <name evidence="2" type="primary">AlNc14C11G1382</name>
    <name evidence="2" type="ORF">ALNC14_015830</name>
</gene>
<organism evidence="2">
    <name type="scientific">Albugo laibachii Nc14</name>
    <dbReference type="NCBI Taxonomy" id="890382"/>
    <lineage>
        <taxon>Eukaryota</taxon>
        <taxon>Sar</taxon>
        <taxon>Stramenopiles</taxon>
        <taxon>Oomycota</taxon>
        <taxon>Peronosporomycetes</taxon>
        <taxon>Albuginales</taxon>
        <taxon>Albuginaceae</taxon>
        <taxon>Albugo</taxon>
    </lineage>
</organism>
<name>F0W303_9STRA</name>
<dbReference type="AlphaFoldDB" id="F0W303"/>
<evidence type="ECO:0000256" key="1">
    <source>
        <dbReference type="SAM" id="Phobius"/>
    </source>
</evidence>
<keyword evidence="1" id="KW-0812">Transmembrane</keyword>
<sequence length="85" mass="10169">MIDLERQELVHFLLYLLMVQFFAKSNRINRHRLTRSRMRSLHSIVLLLSSSIECSLPVLKCPFQRSHLLVREKLRKLSLHKKSKT</sequence>
<accession>F0W303</accession>